<organism evidence="3 4">
    <name type="scientific">Ceratodon purpureus</name>
    <name type="common">Fire moss</name>
    <name type="synonym">Dicranum purpureum</name>
    <dbReference type="NCBI Taxonomy" id="3225"/>
    <lineage>
        <taxon>Eukaryota</taxon>
        <taxon>Viridiplantae</taxon>
        <taxon>Streptophyta</taxon>
        <taxon>Embryophyta</taxon>
        <taxon>Bryophyta</taxon>
        <taxon>Bryophytina</taxon>
        <taxon>Bryopsida</taxon>
        <taxon>Dicranidae</taxon>
        <taxon>Pseudoditrichales</taxon>
        <taxon>Ditrichaceae</taxon>
        <taxon>Ceratodon</taxon>
    </lineage>
</organism>
<feature type="region of interest" description="Disordered" evidence="1">
    <location>
        <begin position="561"/>
        <end position="587"/>
    </location>
</feature>
<dbReference type="PANTHER" id="PTHR44329">
    <property type="entry name" value="SERINE/THREONINE-PROTEIN KINASE TNNI3K-RELATED"/>
    <property type="match status" value="1"/>
</dbReference>
<dbReference type="EMBL" id="CM026425">
    <property type="protein sequence ID" value="KAG0577339.1"/>
    <property type="molecule type" value="Genomic_DNA"/>
</dbReference>
<accession>A0A8T0I316</accession>
<evidence type="ECO:0000259" key="2">
    <source>
        <dbReference type="PROSITE" id="PS50011"/>
    </source>
</evidence>
<name>A0A8T0I316_CERPU</name>
<sequence length="759" mass="84843">MRTASKISNMRNLWRHSSAVGVDKLLNLCDDNVDSMKGLVMGGDLLNQKQCHDLWTKLSQTTLNIRQLVVDSGSAPSDAIFRPALEILYRYLEKAKLLIQRCGKKSTASGIGSKQQCFKRWWKAAVFQMQNENAFREILLEVGLSYNAIYELAKSTNGEWKDPPQDLRHLSVFEPASHSDVSEDKWDLQKRLEELANDHAVKLADYVVPGKKARRQSLAKYLLVKMDCATQGFLGGGCSAILWAKSSEPFGTWPLRGKLSEHGLLGGGNGTSVYSTKWMGIPCAKKVFHHVELESILLKEAGILAHLKHPNIVSFFCFGNGPERGDCFIAMELMEMDLAQLIKKQKQNGVNFSLPVVVDIMVQIARGMCYLHDQGVANRDLKPLNVLVNKMTSPQYLEDCFCIKLVDFGMSKIKVEANKANTISFSGVGTTVYRAPEVHPKGYDEDGKGRAIWFKADVYSFAMTCAHLLSLQTPFEGIDRLNLYDNLIAGGRPDLPGCPIELVELLENCWDTDPRRRPSFLEISIRLEKFRHQILRGIPAPANLGTGFEYIERKLKEQSIVQRPPKDSIAEGDEQDETFDSEENKKYGMVNDGTEDVYLGESRQLNAQRDCPHALCTKYSKQTKHPGYPHHLTLLQSPPGKGMFGASFYGNSKRYDLRSCTQKCCAFASWGIRPATTSGPGHFIPGAPSPALHRSWVVTSPLQHREKARLALFFPHRASPASSFRVHSCVIRPRSTSYLGSSDPASVLSVREKTVESQL</sequence>
<feature type="domain" description="Protein kinase" evidence="2">
    <location>
        <begin position="259"/>
        <end position="535"/>
    </location>
</feature>
<evidence type="ECO:0000313" key="4">
    <source>
        <dbReference type="Proteomes" id="UP000822688"/>
    </source>
</evidence>
<dbReference type="SUPFAM" id="SSF56112">
    <property type="entry name" value="Protein kinase-like (PK-like)"/>
    <property type="match status" value="1"/>
</dbReference>
<dbReference type="InterPro" id="IPR011009">
    <property type="entry name" value="Kinase-like_dom_sf"/>
</dbReference>
<keyword evidence="4" id="KW-1185">Reference proteome</keyword>
<dbReference type="AlphaFoldDB" id="A0A8T0I316"/>
<dbReference type="EMBL" id="CM026425">
    <property type="protein sequence ID" value="KAG0577340.1"/>
    <property type="molecule type" value="Genomic_DNA"/>
</dbReference>
<dbReference type="Gene3D" id="1.10.510.10">
    <property type="entry name" value="Transferase(Phosphotransferase) domain 1"/>
    <property type="match status" value="1"/>
</dbReference>
<dbReference type="PANTHER" id="PTHR44329:SF260">
    <property type="entry name" value="PROTEIN KINASE DOMAIN-CONTAINING PROTEIN"/>
    <property type="match status" value="1"/>
</dbReference>
<dbReference type="GO" id="GO:0005524">
    <property type="term" value="F:ATP binding"/>
    <property type="evidence" value="ECO:0007669"/>
    <property type="project" value="InterPro"/>
</dbReference>
<reference evidence="3" key="1">
    <citation type="submission" date="2020-06" db="EMBL/GenBank/DDBJ databases">
        <title>WGS assembly of Ceratodon purpureus strain R40.</title>
        <authorList>
            <person name="Carey S.B."/>
            <person name="Jenkins J."/>
            <person name="Shu S."/>
            <person name="Lovell J.T."/>
            <person name="Sreedasyam A."/>
            <person name="Maumus F."/>
            <person name="Tiley G.P."/>
            <person name="Fernandez-Pozo N."/>
            <person name="Barry K."/>
            <person name="Chen C."/>
            <person name="Wang M."/>
            <person name="Lipzen A."/>
            <person name="Daum C."/>
            <person name="Saski C.A."/>
            <person name="Payton A.C."/>
            <person name="Mcbreen J.C."/>
            <person name="Conrad R.E."/>
            <person name="Kollar L.M."/>
            <person name="Olsson S."/>
            <person name="Huttunen S."/>
            <person name="Landis J.B."/>
            <person name="Wickett N.J."/>
            <person name="Johnson M.G."/>
            <person name="Rensing S.A."/>
            <person name="Grimwood J."/>
            <person name="Schmutz J."/>
            <person name="Mcdaniel S.F."/>
        </authorList>
    </citation>
    <scope>NUCLEOTIDE SEQUENCE</scope>
    <source>
        <strain evidence="3">R40</strain>
    </source>
</reference>
<proteinExistence type="predicted"/>
<gene>
    <name evidence="3" type="ORF">KC19_5G148800</name>
</gene>
<feature type="compositionally biased region" description="Acidic residues" evidence="1">
    <location>
        <begin position="570"/>
        <end position="581"/>
    </location>
</feature>
<dbReference type="InterPro" id="IPR000719">
    <property type="entry name" value="Prot_kinase_dom"/>
</dbReference>
<dbReference type="SMART" id="SM00220">
    <property type="entry name" value="S_TKc"/>
    <property type="match status" value="1"/>
</dbReference>
<comment type="caution">
    <text evidence="3">The sequence shown here is derived from an EMBL/GenBank/DDBJ whole genome shotgun (WGS) entry which is preliminary data.</text>
</comment>
<protein>
    <recommendedName>
        <fullName evidence="2">Protein kinase domain-containing protein</fullName>
    </recommendedName>
</protein>
<dbReference type="PROSITE" id="PS50011">
    <property type="entry name" value="PROTEIN_KINASE_DOM"/>
    <property type="match status" value="1"/>
</dbReference>
<dbReference type="GO" id="GO:0004674">
    <property type="term" value="F:protein serine/threonine kinase activity"/>
    <property type="evidence" value="ECO:0007669"/>
    <property type="project" value="TreeGrafter"/>
</dbReference>
<dbReference type="InterPro" id="IPR051681">
    <property type="entry name" value="Ser/Thr_Kinases-Pseudokinases"/>
</dbReference>
<evidence type="ECO:0000313" key="3">
    <source>
        <dbReference type="EMBL" id="KAG0577339.1"/>
    </source>
</evidence>
<dbReference type="Proteomes" id="UP000822688">
    <property type="component" value="Chromosome 5"/>
</dbReference>
<dbReference type="Pfam" id="PF00069">
    <property type="entry name" value="Pkinase"/>
    <property type="match status" value="1"/>
</dbReference>
<evidence type="ECO:0000256" key="1">
    <source>
        <dbReference type="SAM" id="MobiDB-lite"/>
    </source>
</evidence>